<gene>
    <name evidence="6" type="ORF">EUA93_07885</name>
</gene>
<evidence type="ECO:0000256" key="3">
    <source>
        <dbReference type="ARBA" id="ARBA00022989"/>
    </source>
</evidence>
<feature type="transmembrane region" description="Helical" evidence="5">
    <location>
        <begin position="101"/>
        <end position="119"/>
    </location>
</feature>
<dbReference type="Proteomes" id="UP000294071">
    <property type="component" value="Unassembled WGS sequence"/>
</dbReference>
<evidence type="ECO:0000256" key="1">
    <source>
        <dbReference type="ARBA" id="ARBA00004141"/>
    </source>
</evidence>
<evidence type="ECO:0000256" key="4">
    <source>
        <dbReference type="ARBA" id="ARBA00023136"/>
    </source>
</evidence>
<keyword evidence="3 5" id="KW-1133">Transmembrane helix</keyword>
<evidence type="ECO:0000313" key="7">
    <source>
        <dbReference type="Proteomes" id="UP000294071"/>
    </source>
</evidence>
<evidence type="ECO:0000256" key="5">
    <source>
        <dbReference type="SAM" id="Phobius"/>
    </source>
</evidence>
<accession>A0A4Q2RYB1</accession>
<evidence type="ECO:0000313" key="6">
    <source>
        <dbReference type="EMBL" id="RYB94271.1"/>
    </source>
</evidence>
<protein>
    <submittedName>
        <fullName evidence="6">DoxX family protein</fullName>
    </submittedName>
</protein>
<keyword evidence="4 5" id="KW-0472">Membrane</keyword>
<feature type="transmembrane region" description="Helical" evidence="5">
    <location>
        <begin position="45"/>
        <end position="63"/>
    </location>
</feature>
<proteinExistence type="predicted"/>
<dbReference type="EMBL" id="SDWT01000001">
    <property type="protein sequence ID" value="RYB94271.1"/>
    <property type="molecule type" value="Genomic_DNA"/>
</dbReference>
<dbReference type="Pfam" id="PF13564">
    <property type="entry name" value="DoxX_2"/>
    <property type="match status" value="1"/>
</dbReference>
<feature type="transmembrane region" description="Helical" evidence="5">
    <location>
        <begin position="6"/>
        <end position="25"/>
    </location>
</feature>
<evidence type="ECO:0000256" key="2">
    <source>
        <dbReference type="ARBA" id="ARBA00022692"/>
    </source>
</evidence>
<dbReference type="RefSeq" id="WP_129399624.1">
    <property type="nucleotide sequence ID" value="NZ_SDWT01000001.1"/>
</dbReference>
<comment type="caution">
    <text evidence="6">The sequence shown here is derived from an EMBL/GenBank/DDBJ whole genome shotgun (WGS) entry which is preliminary data.</text>
</comment>
<organism evidence="6 7">
    <name type="scientific">Nocardioides oleivorans</name>
    <dbReference type="NCBI Taxonomy" id="273676"/>
    <lineage>
        <taxon>Bacteria</taxon>
        <taxon>Bacillati</taxon>
        <taxon>Actinomycetota</taxon>
        <taxon>Actinomycetes</taxon>
        <taxon>Propionibacteriales</taxon>
        <taxon>Nocardioidaceae</taxon>
        <taxon>Nocardioides</taxon>
    </lineage>
</organism>
<keyword evidence="7" id="KW-1185">Reference proteome</keyword>
<reference evidence="6 7" key="1">
    <citation type="submission" date="2019-01" db="EMBL/GenBank/DDBJ databases">
        <title>Novel species of Nocardioides.</title>
        <authorList>
            <person name="Liu Q."/>
            <person name="Xin Y.-H."/>
        </authorList>
    </citation>
    <scope>NUCLEOTIDE SEQUENCE [LARGE SCALE GENOMIC DNA]</scope>
    <source>
        <strain evidence="6 7">CGMCC 4.6882</strain>
    </source>
</reference>
<name>A0A4Q2RYB1_9ACTN</name>
<feature type="transmembrane region" description="Helical" evidence="5">
    <location>
        <begin position="69"/>
        <end position="89"/>
    </location>
</feature>
<dbReference type="AlphaFoldDB" id="A0A4Q2RYB1"/>
<sequence>MDIAYWILAGLLAVFYLYAGGTKVVQSQEQLAPMMAWAGTTIPMAGVRAIGVLEVAGALGLVLPRLTGVAPGLAVAAAIGLTVLQVLALGFHASRGETKDLWLNAVLVVAGAAAVWLALATA</sequence>
<keyword evidence="2 5" id="KW-0812">Transmembrane</keyword>
<comment type="subcellular location">
    <subcellularLocation>
        <location evidence="1">Membrane</location>
        <topology evidence="1">Multi-pass membrane protein</topology>
    </subcellularLocation>
</comment>
<dbReference type="InterPro" id="IPR032808">
    <property type="entry name" value="DoxX"/>
</dbReference>
<dbReference type="GO" id="GO:0016020">
    <property type="term" value="C:membrane"/>
    <property type="evidence" value="ECO:0007669"/>
    <property type="project" value="UniProtKB-SubCell"/>
</dbReference>
<dbReference type="OrthoDB" id="3790625at2"/>